<proteinExistence type="predicted"/>
<protein>
    <submittedName>
        <fullName evidence="1">Uncharacterized protein</fullName>
    </submittedName>
</protein>
<evidence type="ECO:0000313" key="2">
    <source>
        <dbReference type="Proteomes" id="UP000781958"/>
    </source>
</evidence>
<evidence type="ECO:0000313" key="1">
    <source>
        <dbReference type="EMBL" id="MBP2292366.1"/>
    </source>
</evidence>
<gene>
    <name evidence="1" type="ORF">J2851_002136</name>
</gene>
<dbReference type="Proteomes" id="UP000781958">
    <property type="component" value="Unassembled WGS sequence"/>
</dbReference>
<reference evidence="1 2" key="1">
    <citation type="submission" date="2021-03" db="EMBL/GenBank/DDBJ databases">
        <title>Genomic Encyclopedia of Type Strains, Phase III (KMG-III): the genomes of soil and plant-associated and newly described type strains.</title>
        <authorList>
            <person name="Whitman W."/>
        </authorList>
    </citation>
    <scope>NUCLEOTIDE SEQUENCE [LARGE SCALE GENOMIC DNA]</scope>
    <source>
        <strain evidence="1 2">IMMIB AFH-6</strain>
    </source>
</reference>
<dbReference type="RefSeq" id="WP_209766233.1">
    <property type="nucleotide sequence ID" value="NZ_JAGINP010000006.1"/>
</dbReference>
<organism evidence="1 2">
    <name type="scientific">Azospirillum rugosum</name>
    <dbReference type="NCBI Taxonomy" id="416170"/>
    <lineage>
        <taxon>Bacteria</taxon>
        <taxon>Pseudomonadati</taxon>
        <taxon>Pseudomonadota</taxon>
        <taxon>Alphaproteobacteria</taxon>
        <taxon>Rhodospirillales</taxon>
        <taxon>Azospirillaceae</taxon>
        <taxon>Azospirillum</taxon>
    </lineage>
</organism>
<name>A0ABS4SIH3_9PROT</name>
<comment type="caution">
    <text evidence="1">The sequence shown here is derived from an EMBL/GenBank/DDBJ whole genome shotgun (WGS) entry which is preliminary data.</text>
</comment>
<dbReference type="EMBL" id="JAGINP010000006">
    <property type="protein sequence ID" value="MBP2292366.1"/>
    <property type="molecule type" value="Genomic_DNA"/>
</dbReference>
<accession>A0ABS4SIH3</accession>
<keyword evidence="2" id="KW-1185">Reference proteome</keyword>
<sequence>MTSDLLPLFDPSWLSIPPDAGHDDVLRRIDEAERRAGEALARLMAEAGTPAGPADLDARIDALLALETRSIPEGAKTADEAVERATMEIGFRRRALFPHFHALADRIRVLHRQALVACRDARWALMTRRALADPGGPSSPLQGAGTRYVKSDRYDARAARALSPIERVRADRTLKRLGENPVPPELGLRPLDGGGETLWAMTAGHPNRFILRRGEAAGVPCFVLEDVGPHAGYDEWGTRR</sequence>